<keyword evidence="4 7" id="KW-1133">Transmembrane helix</keyword>
<feature type="transmembrane region" description="Helical" evidence="7">
    <location>
        <begin position="98"/>
        <end position="119"/>
    </location>
</feature>
<keyword evidence="9" id="KW-1185">Reference proteome</keyword>
<proteinExistence type="inferred from homology"/>
<dbReference type="GO" id="GO:0010043">
    <property type="term" value="P:response to zinc ion"/>
    <property type="evidence" value="ECO:0007669"/>
    <property type="project" value="TreeGrafter"/>
</dbReference>
<comment type="caution">
    <text evidence="8">The sequence shown here is derived from an EMBL/GenBank/DDBJ whole genome shotgun (WGS) entry which is preliminary data.</text>
</comment>
<dbReference type="Proteomes" id="UP000377595">
    <property type="component" value="Unassembled WGS sequence"/>
</dbReference>
<reference evidence="8 9" key="1">
    <citation type="submission" date="2019-10" db="EMBL/GenBank/DDBJ databases">
        <title>Whole genome shotgun sequence of Acrocarpospora pleiomorpha NBRC 16267.</title>
        <authorList>
            <person name="Ichikawa N."/>
            <person name="Kimura A."/>
            <person name="Kitahashi Y."/>
            <person name="Komaki H."/>
            <person name="Oguchi A."/>
        </authorList>
    </citation>
    <scope>NUCLEOTIDE SEQUENCE [LARGE SCALE GENOMIC DNA]</scope>
    <source>
        <strain evidence="8 9">NBRC 16267</strain>
    </source>
</reference>
<comment type="subcellular location">
    <subcellularLocation>
        <location evidence="6">Cell membrane</location>
        <topology evidence="6">Multi-pass membrane protein</topology>
    </subcellularLocation>
    <subcellularLocation>
        <location evidence="1">Membrane</location>
        <topology evidence="1">Multi-pass membrane protein</topology>
    </subcellularLocation>
</comment>
<evidence type="ECO:0000313" key="8">
    <source>
        <dbReference type="EMBL" id="GES18104.1"/>
    </source>
</evidence>
<keyword evidence="6" id="KW-0813">Transport</keyword>
<dbReference type="InterPro" id="IPR037294">
    <property type="entry name" value="ABC_BtuC-like"/>
</dbReference>
<dbReference type="GO" id="GO:0043190">
    <property type="term" value="C:ATP-binding cassette (ABC) transporter complex"/>
    <property type="evidence" value="ECO:0007669"/>
    <property type="project" value="InterPro"/>
</dbReference>
<dbReference type="FunFam" id="1.10.3470.10:FF:000003">
    <property type="entry name" value="Iron ABC transporter permease SitD"/>
    <property type="match status" value="1"/>
</dbReference>
<evidence type="ECO:0000256" key="7">
    <source>
        <dbReference type="SAM" id="Phobius"/>
    </source>
</evidence>
<keyword evidence="3 6" id="KW-0812">Transmembrane</keyword>
<feature type="transmembrane region" description="Helical" evidence="7">
    <location>
        <begin position="225"/>
        <end position="243"/>
    </location>
</feature>
<dbReference type="GO" id="GO:0071281">
    <property type="term" value="P:cellular response to iron ion"/>
    <property type="evidence" value="ECO:0007669"/>
    <property type="project" value="UniProtKB-ARBA"/>
</dbReference>
<accession>A0A5M3XAE3</accession>
<dbReference type="NCBIfam" id="TIGR03770">
    <property type="entry name" value="anch_rpt_perm"/>
    <property type="match status" value="1"/>
</dbReference>
<gene>
    <name evidence="8" type="ORF">Aple_009990</name>
</gene>
<dbReference type="AlphaFoldDB" id="A0A5M3XAE3"/>
<dbReference type="GO" id="GO:0055085">
    <property type="term" value="P:transmembrane transport"/>
    <property type="evidence" value="ECO:0007669"/>
    <property type="project" value="InterPro"/>
</dbReference>
<dbReference type="RefSeq" id="WP_218038116.1">
    <property type="nucleotide sequence ID" value="NZ_BAAAHM010000017.1"/>
</dbReference>
<dbReference type="PANTHER" id="PTHR30477">
    <property type="entry name" value="ABC-TRANSPORTER METAL-BINDING PROTEIN"/>
    <property type="match status" value="1"/>
</dbReference>
<evidence type="ECO:0000256" key="5">
    <source>
        <dbReference type="ARBA" id="ARBA00023136"/>
    </source>
</evidence>
<dbReference type="SUPFAM" id="SSF81345">
    <property type="entry name" value="ABC transporter involved in vitamin B12 uptake, BtuC"/>
    <property type="match status" value="1"/>
</dbReference>
<sequence>MTAIWDLLLEPWSLPFMRRAFLIGITCGVLCGVIGSFIVLRGMAFIGEAVAHSVFPGVAVSYALGADLILGGAVAGVATTIVIAAFSQNRRLKEDTVIGVFFTCAFGLGIVIVSTQSGYTGDLASFLFGQILAVSDTDVVTVAIASAVVVAVALALRKELVAVSLDRETAAAAGLPVFRLDLALYVMVTAAIVFSLQAIGNILVLGMLITPAAAARLFTDRLGTMIAAASGIGATGALVGLYFSYLLDLAAGGLIVVVLTLFFVAAYLLAPRHGLVLKRLRAARA</sequence>
<feature type="transmembrane region" description="Helical" evidence="7">
    <location>
        <begin position="20"/>
        <end position="40"/>
    </location>
</feature>
<evidence type="ECO:0000256" key="2">
    <source>
        <dbReference type="ARBA" id="ARBA00008034"/>
    </source>
</evidence>
<dbReference type="InterPro" id="IPR001626">
    <property type="entry name" value="ABC_TroCD"/>
</dbReference>
<name>A0A5M3XAE3_9ACTN</name>
<dbReference type="CDD" id="cd06550">
    <property type="entry name" value="TM_ABC_iron-siderophores_like"/>
    <property type="match status" value="1"/>
</dbReference>
<dbReference type="EMBL" id="BLAF01000006">
    <property type="protein sequence ID" value="GES18104.1"/>
    <property type="molecule type" value="Genomic_DNA"/>
</dbReference>
<evidence type="ECO:0000256" key="3">
    <source>
        <dbReference type="ARBA" id="ARBA00022692"/>
    </source>
</evidence>
<feature type="transmembrane region" description="Helical" evidence="7">
    <location>
        <begin position="249"/>
        <end position="270"/>
    </location>
</feature>
<feature type="transmembrane region" description="Helical" evidence="7">
    <location>
        <begin position="60"/>
        <end position="86"/>
    </location>
</feature>
<evidence type="ECO:0000256" key="4">
    <source>
        <dbReference type="ARBA" id="ARBA00022989"/>
    </source>
</evidence>
<evidence type="ECO:0000313" key="9">
    <source>
        <dbReference type="Proteomes" id="UP000377595"/>
    </source>
</evidence>
<dbReference type="InterPro" id="IPR022392">
    <property type="entry name" value="Anch_rpt-typ_ABC_trnsprt_perm"/>
</dbReference>
<dbReference type="Pfam" id="PF00950">
    <property type="entry name" value="ABC-3"/>
    <property type="match status" value="1"/>
</dbReference>
<comment type="similarity">
    <text evidence="2 6">Belongs to the ABC-3 integral membrane protein family.</text>
</comment>
<feature type="transmembrane region" description="Helical" evidence="7">
    <location>
        <begin position="139"/>
        <end position="156"/>
    </location>
</feature>
<evidence type="ECO:0000256" key="1">
    <source>
        <dbReference type="ARBA" id="ARBA00004141"/>
    </source>
</evidence>
<dbReference type="Gene3D" id="1.10.3470.10">
    <property type="entry name" value="ABC transporter involved in vitamin B12 uptake, BtuC"/>
    <property type="match status" value="1"/>
</dbReference>
<protein>
    <submittedName>
        <fullName evidence="8">Anchored repeat-type ABC transporter permease subunit</fullName>
    </submittedName>
</protein>
<evidence type="ECO:0000256" key="6">
    <source>
        <dbReference type="RuleBase" id="RU003943"/>
    </source>
</evidence>
<organism evidence="8 9">
    <name type="scientific">Acrocarpospora pleiomorpha</name>
    <dbReference type="NCBI Taxonomy" id="90975"/>
    <lineage>
        <taxon>Bacteria</taxon>
        <taxon>Bacillati</taxon>
        <taxon>Actinomycetota</taxon>
        <taxon>Actinomycetes</taxon>
        <taxon>Streptosporangiales</taxon>
        <taxon>Streptosporangiaceae</taxon>
        <taxon>Acrocarpospora</taxon>
    </lineage>
</organism>
<dbReference type="PANTHER" id="PTHR30477:SF13">
    <property type="entry name" value="IRON TRANSPORT SYSTEM MEMBRANE PROTEIN HI_0360-RELATED"/>
    <property type="match status" value="1"/>
</dbReference>
<keyword evidence="5 7" id="KW-0472">Membrane</keyword>